<sequence>MAARPGEDLAATLFADVHYFYGPPTAKPPHHRFDKGSYVYLFENAGHRRARIEVANNAGTPEQDAFNGYLDNAHVHYSYKHSTLVTLTIDGTGQPTAVQNTQEWHLPTFDPRNENKYMYRLHTVDIYFWAKEDAVVFVNGIRRVLPPQQITVQDEPVAPPPHQDDMSPVVQQLENIAITDPSYQHGQTRDSRGTTTSSLPGPPISATPQSQEASNFAPMAYNPAAPAAPEAIRHREKTPPPEDGAANPLVAAATSDQGQSFGAPPYGQQGFSGPPVQSQPGSYFPGAIPGPPGAPATAPPSQFQAQAPPSQLQPSPHSAVAQSPFAQHFQNTFAPPPTAEQARNAPYAQPPLSAGGTAPPPAYQAQQAHIPVTQFAQYPGSPGLSSPGMPTPGLYSPLISPPPNPQQPNAQFMPQPSSTEPIPGIHHSVTAPPGGFANYNYQATSNTKPLMTDYSIHSQVYRPTENEADKHRKQREQAPPRGKLEQRAGSLEKGVTGFLKKLEKKIG</sequence>
<feature type="compositionally biased region" description="Low complexity" evidence="1">
    <location>
        <begin position="407"/>
        <end position="416"/>
    </location>
</feature>
<feature type="compositionally biased region" description="Basic and acidic residues" evidence="1">
    <location>
        <begin position="464"/>
        <end position="486"/>
    </location>
</feature>
<accession>A0A1L7WT20</accession>
<feature type="region of interest" description="Disordered" evidence="1">
    <location>
        <begin position="180"/>
        <end position="215"/>
    </location>
</feature>
<reference evidence="2 3" key="1">
    <citation type="submission" date="2016-03" db="EMBL/GenBank/DDBJ databases">
        <authorList>
            <person name="Ploux O."/>
        </authorList>
    </citation>
    <scope>NUCLEOTIDE SEQUENCE [LARGE SCALE GENOMIC DNA]</scope>
    <source>
        <strain evidence="2 3">UAMH 11012</strain>
    </source>
</reference>
<feature type="region of interest" description="Disordered" evidence="1">
    <location>
        <begin position="227"/>
        <end position="440"/>
    </location>
</feature>
<evidence type="ECO:0000313" key="2">
    <source>
        <dbReference type="EMBL" id="CZR55915.1"/>
    </source>
</evidence>
<feature type="region of interest" description="Disordered" evidence="1">
    <location>
        <begin position="462"/>
        <end position="492"/>
    </location>
</feature>
<dbReference type="STRING" id="576137.A0A1L7WT20"/>
<protein>
    <submittedName>
        <fullName evidence="2">Related to hydroxyproline-rich glycoprotein</fullName>
    </submittedName>
</protein>
<feature type="compositionally biased region" description="Polar residues" evidence="1">
    <location>
        <begin position="320"/>
        <end position="333"/>
    </location>
</feature>
<name>A0A1L7WT20_9HELO</name>
<feature type="compositionally biased region" description="Polar residues" evidence="1">
    <location>
        <begin position="269"/>
        <end position="281"/>
    </location>
</feature>
<keyword evidence="3" id="KW-1185">Reference proteome</keyword>
<dbReference type="EMBL" id="FJOG01000007">
    <property type="protein sequence ID" value="CZR55915.1"/>
    <property type="molecule type" value="Genomic_DNA"/>
</dbReference>
<feature type="compositionally biased region" description="Pro residues" evidence="1">
    <location>
        <begin position="288"/>
        <end position="298"/>
    </location>
</feature>
<dbReference type="OrthoDB" id="5408296at2759"/>
<feature type="compositionally biased region" description="Basic and acidic residues" evidence="1">
    <location>
        <begin position="231"/>
        <end position="240"/>
    </location>
</feature>
<evidence type="ECO:0000313" key="3">
    <source>
        <dbReference type="Proteomes" id="UP000184330"/>
    </source>
</evidence>
<dbReference type="AlphaFoldDB" id="A0A1L7WT20"/>
<feature type="compositionally biased region" description="Low complexity" evidence="1">
    <location>
        <begin position="379"/>
        <end position="393"/>
    </location>
</feature>
<proteinExistence type="predicted"/>
<evidence type="ECO:0000256" key="1">
    <source>
        <dbReference type="SAM" id="MobiDB-lite"/>
    </source>
</evidence>
<feature type="compositionally biased region" description="Low complexity" evidence="1">
    <location>
        <begin position="299"/>
        <end position="319"/>
    </location>
</feature>
<gene>
    <name evidence="2" type="ORF">PAC_05803</name>
</gene>
<dbReference type="Proteomes" id="UP000184330">
    <property type="component" value="Unassembled WGS sequence"/>
</dbReference>
<organism evidence="2 3">
    <name type="scientific">Phialocephala subalpina</name>
    <dbReference type="NCBI Taxonomy" id="576137"/>
    <lineage>
        <taxon>Eukaryota</taxon>
        <taxon>Fungi</taxon>
        <taxon>Dikarya</taxon>
        <taxon>Ascomycota</taxon>
        <taxon>Pezizomycotina</taxon>
        <taxon>Leotiomycetes</taxon>
        <taxon>Helotiales</taxon>
        <taxon>Mollisiaceae</taxon>
        <taxon>Phialocephala</taxon>
        <taxon>Phialocephala fortinii species complex</taxon>
    </lineage>
</organism>